<evidence type="ECO:0000313" key="1">
    <source>
        <dbReference type="EMBL" id="NOK15022.1"/>
    </source>
</evidence>
<dbReference type="AlphaFoldDB" id="A0A7Y4K3B6"/>
<organism evidence="1 2">
    <name type="scientific">Corallococcus exercitus</name>
    <dbReference type="NCBI Taxonomy" id="2316736"/>
    <lineage>
        <taxon>Bacteria</taxon>
        <taxon>Pseudomonadati</taxon>
        <taxon>Myxococcota</taxon>
        <taxon>Myxococcia</taxon>
        <taxon>Myxococcales</taxon>
        <taxon>Cystobacterineae</taxon>
        <taxon>Myxococcaceae</taxon>
        <taxon>Corallococcus</taxon>
    </lineage>
</organism>
<dbReference type="Proteomes" id="UP000528460">
    <property type="component" value="Unassembled WGS sequence"/>
</dbReference>
<dbReference type="EMBL" id="JABFJW010000609">
    <property type="protein sequence ID" value="NOK15022.1"/>
    <property type="molecule type" value="Genomic_DNA"/>
</dbReference>
<comment type="caution">
    <text evidence="1">The sequence shown here is derived from an EMBL/GenBank/DDBJ whole genome shotgun (WGS) entry which is preliminary data.</text>
</comment>
<gene>
    <name evidence="1" type="ORF">HNS30_39035</name>
</gene>
<name>A0A7Y4K3B6_9BACT</name>
<protein>
    <submittedName>
        <fullName evidence="1">Uncharacterized protein</fullName>
    </submittedName>
</protein>
<sequence>MDPWPADPVTNYSDRYGIGRVKSVGIDLGKNLWVLDGDRIGVVRADTQKLVWMPGAAGQAGEGQSSTVICGGAAGRAYVGYNAPDLQQDPEYPGIHTNFIVTAKPCEVPVNEQTCFPFSSRRLQYYRQGDVDAVKLDGSGQVAFETHINQSRRANTDASGKPFIQTGPTVVDGVSLGIRNSNDHHFDEDRAMLSCASVLRGPNKGDVFFGTNHGVVRIRDLTYNAHRHPVWFDANGSQYAGYTYGLGIAPDGDVLIANEWNFGTVTPDTKMENWDDTTTPGINQQKVKSSYLQDLNSQSEFDYWRAFQQTTDGKYYLGSKSLGLWEMTILSSGNPYQKGTRVGADVAALNDINALASTNDGSLFIGTNAGGLYRLTPAKALEKVANVRGSKVLQLVYDGSGTSGMLLVLTSDGLTVLRGH</sequence>
<accession>A0A7Y4K3B6</accession>
<evidence type="ECO:0000313" key="2">
    <source>
        <dbReference type="Proteomes" id="UP000528460"/>
    </source>
</evidence>
<reference evidence="1 2" key="1">
    <citation type="submission" date="2020-05" db="EMBL/GenBank/DDBJ databases">
        <authorList>
            <person name="Whitworth D."/>
        </authorList>
    </citation>
    <scope>NUCLEOTIDE SEQUENCE [LARGE SCALE GENOMIC DNA]</scope>
    <source>
        <strain evidence="1 2">CA046A</strain>
    </source>
</reference>
<dbReference type="InterPro" id="IPR015943">
    <property type="entry name" value="WD40/YVTN_repeat-like_dom_sf"/>
</dbReference>
<proteinExistence type="predicted"/>
<dbReference type="Gene3D" id="2.130.10.10">
    <property type="entry name" value="YVTN repeat-like/Quinoprotein amine dehydrogenase"/>
    <property type="match status" value="1"/>
</dbReference>
<dbReference type="RefSeq" id="WP_171422056.1">
    <property type="nucleotide sequence ID" value="NZ_JABFJW010000609.1"/>
</dbReference>